<dbReference type="AlphaFoldDB" id="A0ABD2CFV3"/>
<reference evidence="2 3" key="1">
    <citation type="journal article" date="2024" name="Ann. Entomol. Soc. Am.">
        <title>Genomic analyses of the southern and eastern yellowjacket wasps (Hymenoptera: Vespidae) reveal evolutionary signatures of social life.</title>
        <authorList>
            <person name="Catto M.A."/>
            <person name="Caine P.B."/>
            <person name="Orr S.E."/>
            <person name="Hunt B.G."/>
            <person name="Goodisman M.A.D."/>
        </authorList>
    </citation>
    <scope>NUCLEOTIDE SEQUENCE [LARGE SCALE GENOMIC DNA]</scope>
    <source>
        <strain evidence="2">232</strain>
        <tissue evidence="2">Head and thorax</tissue>
    </source>
</reference>
<dbReference type="EMBL" id="JAYRBN010000054">
    <property type="protein sequence ID" value="KAL2743794.1"/>
    <property type="molecule type" value="Genomic_DNA"/>
</dbReference>
<evidence type="ECO:0000313" key="2">
    <source>
        <dbReference type="EMBL" id="KAL2743794.1"/>
    </source>
</evidence>
<keyword evidence="3" id="KW-1185">Reference proteome</keyword>
<protein>
    <submittedName>
        <fullName evidence="2">Uncharacterized protein</fullName>
    </submittedName>
</protein>
<gene>
    <name evidence="2" type="ORF">V1477_008052</name>
</gene>
<feature type="region of interest" description="Disordered" evidence="1">
    <location>
        <begin position="58"/>
        <end position="86"/>
    </location>
</feature>
<evidence type="ECO:0000313" key="3">
    <source>
        <dbReference type="Proteomes" id="UP001607303"/>
    </source>
</evidence>
<dbReference type="Proteomes" id="UP001607303">
    <property type="component" value="Unassembled WGS sequence"/>
</dbReference>
<proteinExistence type="predicted"/>
<sequence length="86" mass="9765">MLLFACSNNVRQRIVALFVTVMAQELHLFLFINSQLVSNEFTYGNELKVETASSATNMSQMTNYSEESDNEGETKRLRLYSNNSAC</sequence>
<organism evidence="2 3">
    <name type="scientific">Vespula maculifrons</name>
    <name type="common">Eastern yellow jacket</name>
    <name type="synonym">Wasp</name>
    <dbReference type="NCBI Taxonomy" id="7453"/>
    <lineage>
        <taxon>Eukaryota</taxon>
        <taxon>Metazoa</taxon>
        <taxon>Ecdysozoa</taxon>
        <taxon>Arthropoda</taxon>
        <taxon>Hexapoda</taxon>
        <taxon>Insecta</taxon>
        <taxon>Pterygota</taxon>
        <taxon>Neoptera</taxon>
        <taxon>Endopterygota</taxon>
        <taxon>Hymenoptera</taxon>
        <taxon>Apocrita</taxon>
        <taxon>Aculeata</taxon>
        <taxon>Vespoidea</taxon>
        <taxon>Vespidae</taxon>
        <taxon>Vespinae</taxon>
        <taxon>Vespula</taxon>
    </lineage>
</organism>
<name>A0ABD2CFV3_VESMC</name>
<evidence type="ECO:0000256" key="1">
    <source>
        <dbReference type="SAM" id="MobiDB-lite"/>
    </source>
</evidence>
<comment type="caution">
    <text evidence="2">The sequence shown here is derived from an EMBL/GenBank/DDBJ whole genome shotgun (WGS) entry which is preliminary data.</text>
</comment>
<accession>A0ABD2CFV3</accession>